<dbReference type="EMBL" id="FOAZ01000007">
    <property type="protein sequence ID" value="SEL33427.1"/>
    <property type="molecule type" value="Genomic_DNA"/>
</dbReference>
<sequence>MPDSEARLRRQFVKLKELRAKDAKELTQLRADVHGLVRIVNQLLLENHQLREALSRPAASIRPLPQRPHH</sequence>
<protein>
    <submittedName>
        <fullName evidence="1">Uncharacterized protein</fullName>
    </submittedName>
</protein>
<gene>
    <name evidence="1" type="ORF">SAMN05414137_107321</name>
</gene>
<dbReference type="Proteomes" id="UP000183015">
    <property type="component" value="Unassembled WGS sequence"/>
</dbReference>
<proteinExistence type="predicted"/>
<reference evidence="2" key="1">
    <citation type="submission" date="2016-10" db="EMBL/GenBank/DDBJ databases">
        <authorList>
            <person name="Varghese N."/>
        </authorList>
    </citation>
    <scope>NUCLEOTIDE SEQUENCE [LARGE SCALE GENOMIC DNA]</scope>
    <source>
        <strain evidence="2">DSM 45096 / BCRC 16803 / CGMCC 4.1857 / CIP 109030 / JCM 12277 / KCTC 19219 / NBRC 100920 / 33214</strain>
    </source>
</reference>
<evidence type="ECO:0000313" key="1">
    <source>
        <dbReference type="EMBL" id="SEL33427.1"/>
    </source>
</evidence>
<evidence type="ECO:0000313" key="2">
    <source>
        <dbReference type="Proteomes" id="UP000183015"/>
    </source>
</evidence>
<dbReference type="STRING" id="235985.SAMN05414137_107321"/>
<name>A0A1H7PEB6_STRJI</name>
<accession>A0A1H7PEB6</accession>
<dbReference type="AlphaFoldDB" id="A0A1H7PEB6"/>
<keyword evidence="2" id="KW-1185">Reference proteome</keyword>
<organism evidence="1 2">
    <name type="scientific">Streptacidiphilus jiangxiensis</name>
    <dbReference type="NCBI Taxonomy" id="235985"/>
    <lineage>
        <taxon>Bacteria</taxon>
        <taxon>Bacillati</taxon>
        <taxon>Actinomycetota</taxon>
        <taxon>Actinomycetes</taxon>
        <taxon>Kitasatosporales</taxon>
        <taxon>Streptomycetaceae</taxon>
        <taxon>Streptacidiphilus</taxon>
    </lineage>
</organism>